<dbReference type="SUPFAM" id="SSF143113">
    <property type="entry name" value="NAP-like"/>
    <property type="match status" value="1"/>
</dbReference>
<dbReference type="VEuPathDB" id="AmoebaDB:EHI_168040"/>
<dbReference type="VEuPathDB" id="AmoebaDB:EHI7A_161360"/>
<accession>A0A5K1VEE9</accession>
<organism evidence="3 4">
    <name type="scientific">Entamoeba histolytica</name>
    <dbReference type="NCBI Taxonomy" id="5759"/>
    <lineage>
        <taxon>Eukaryota</taxon>
        <taxon>Amoebozoa</taxon>
        <taxon>Evosea</taxon>
        <taxon>Archamoebae</taxon>
        <taxon>Mastigamoebida</taxon>
        <taxon>Entamoebidae</taxon>
        <taxon>Entamoeba</taxon>
    </lineage>
</organism>
<comment type="caution">
    <text evidence="3">The sequence shown here is derived from an EMBL/GenBank/DDBJ whole genome shotgun (WGS) entry which is preliminary data.</text>
</comment>
<evidence type="ECO:0008006" key="5">
    <source>
        <dbReference type="Google" id="ProtNLM"/>
    </source>
</evidence>
<gene>
    <name evidence="3" type="ORF">CL6EHI_168040</name>
</gene>
<protein>
    <recommendedName>
        <fullName evidence="5">Nucleosome assembly protein</fullName>
    </recommendedName>
</protein>
<dbReference type="EMBL" id="BDEQ01000001">
    <property type="protein sequence ID" value="GAT96345.1"/>
    <property type="molecule type" value="Genomic_DNA"/>
</dbReference>
<dbReference type="InterPro" id="IPR037231">
    <property type="entry name" value="NAP-like_sf"/>
</dbReference>
<proteinExistence type="inferred from homology"/>
<reference evidence="3 4" key="1">
    <citation type="submission" date="2016-05" db="EMBL/GenBank/DDBJ databases">
        <title>First whole genome sequencing of Entamoeba histolytica HM1:IMSS-clone-6.</title>
        <authorList>
            <person name="Mukherjee Avik.K."/>
            <person name="Izumyama S."/>
            <person name="Nakada-Tsukui K."/>
            <person name="Nozaki T."/>
        </authorList>
    </citation>
    <scope>NUCLEOTIDE SEQUENCE [LARGE SCALE GENOMIC DNA]</scope>
    <source>
        <strain evidence="3 4">HM1:IMSS clone 6</strain>
    </source>
</reference>
<dbReference type="VEuPathDB" id="AmoebaDB:EHI8A_175020"/>
<dbReference type="Proteomes" id="UP000078387">
    <property type="component" value="Unassembled WGS sequence"/>
</dbReference>
<evidence type="ECO:0000256" key="1">
    <source>
        <dbReference type="ARBA" id="ARBA00009947"/>
    </source>
</evidence>
<evidence type="ECO:0000313" key="3">
    <source>
        <dbReference type="EMBL" id="GAT96345.1"/>
    </source>
</evidence>
<dbReference type="InterPro" id="IPR002164">
    <property type="entry name" value="NAP_family"/>
</dbReference>
<comment type="similarity">
    <text evidence="1">Belongs to the nucleosome assembly protein (NAP) family.</text>
</comment>
<dbReference type="Gene3D" id="3.30.1120.90">
    <property type="entry name" value="Nucleosome assembly protein"/>
    <property type="match status" value="1"/>
</dbReference>
<sequence length="241" mass="29348">MLSLEQIIQKEKEIKGKRFNSDLVRFNVFKDTMERWLEFHQQQKKEIMNIKYYWYFVVKNSSWISELSPSTLDYEVLEYLTDISISNIHSKIVPHTILPEEQTLLIGYTLSFEFKQNPYMNKTFLTKEITYNINETNYPTCTIVNSGTEMTDLYYDKLKKNKSFFDFFEIFDDDVMEEIALVDMKICKKIVKETLTFSYQYFERLNEESISEEDDYGEEYDDYYYDDDDYYYDDDDYYNDE</sequence>
<feature type="region of interest" description="Disordered" evidence="2">
    <location>
        <begin position="210"/>
        <end position="241"/>
    </location>
</feature>
<dbReference type="VEuPathDB" id="AmoebaDB:KM1_251960"/>
<dbReference type="Pfam" id="PF00956">
    <property type="entry name" value="NAP"/>
    <property type="match status" value="1"/>
</dbReference>
<evidence type="ECO:0000313" key="4">
    <source>
        <dbReference type="Proteomes" id="UP000078387"/>
    </source>
</evidence>
<name>A0A5K1VEE9_ENTHI</name>
<dbReference type="VEuPathDB" id="AmoebaDB:EHI5A_191970"/>
<dbReference type="GO" id="GO:0006334">
    <property type="term" value="P:nucleosome assembly"/>
    <property type="evidence" value="ECO:0007669"/>
    <property type="project" value="InterPro"/>
</dbReference>
<evidence type="ECO:0000256" key="2">
    <source>
        <dbReference type="SAM" id="MobiDB-lite"/>
    </source>
</evidence>
<dbReference type="AlphaFoldDB" id="A0A5K1VEE9"/>
<dbReference type="OMA" id="ITITHVK"/>
<dbReference type="GO" id="GO:0005634">
    <property type="term" value="C:nucleus"/>
    <property type="evidence" value="ECO:0007669"/>
    <property type="project" value="InterPro"/>
</dbReference>